<protein>
    <recommendedName>
        <fullName evidence="5">Enoyl-CoA hydratase</fullName>
    </recommendedName>
</protein>
<dbReference type="AlphaFoldDB" id="A0A507CHW8"/>
<dbReference type="Proteomes" id="UP000319731">
    <property type="component" value="Unassembled WGS sequence"/>
</dbReference>
<dbReference type="GO" id="GO:0005739">
    <property type="term" value="C:mitochondrion"/>
    <property type="evidence" value="ECO:0007669"/>
    <property type="project" value="TreeGrafter"/>
</dbReference>
<dbReference type="PANTHER" id="PTHR11941:SF158">
    <property type="entry name" value="ENOYL-COA HYDRATASE (AFU_ORTHOLOGUE AFUA_2G10650)"/>
    <property type="match status" value="1"/>
</dbReference>
<dbReference type="PANTHER" id="PTHR11941">
    <property type="entry name" value="ENOYL-COA HYDRATASE-RELATED"/>
    <property type="match status" value="1"/>
</dbReference>
<dbReference type="GeneID" id="42001890"/>
<dbReference type="STRING" id="1806994.A0A507CHW8"/>
<dbReference type="InterPro" id="IPR001753">
    <property type="entry name" value="Enoyl-CoA_hydra/iso"/>
</dbReference>
<evidence type="ECO:0000256" key="2">
    <source>
        <dbReference type="SAM" id="MobiDB-lite"/>
    </source>
</evidence>
<dbReference type="GO" id="GO:0016829">
    <property type="term" value="F:lyase activity"/>
    <property type="evidence" value="ECO:0007669"/>
    <property type="project" value="UniProtKB-KW"/>
</dbReference>
<dbReference type="EMBL" id="QEAO01000002">
    <property type="protein sequence ID" value="TPX37726.1"/>
    <property type="molecule type" value="Genomic_DNA"/>
</dbReference>
<organism evidence="3 4">
    <name type="scientific">Synchytrium microbalum</name>
    <dbReference type="NCBI Taxonomy" id="1806994"/>
    <lineage>
        <taxon>Eukaryota</taxon>
        <taxon>Fungi</taxon>
        <taxon>Fungi incertae sedis</taxon>
        <taxon>Chytridiomycota</taxon>
        <taxon>Chytridiomycota incertae sedis</taxon>
        <taxon>Chytridiomycetes</taxon>
        <taxon>Synchytriales</taxon>
        <taxon>Synchytriaceae</taxon>
        <taxon>Synchytrium</taxon>
    </lineage>
</organism>
<dbReference type="SUPFAM" id="SSF52096">
    <property type="entry name" value="ClpP/crotonase"/>
    <property type="match status" value="1"/>
</dbReference>
<reference evidence="3 4" key="1">
    <citation type="journal article" date="2019" name="Sci. Rep.">
        <title>Comparative genomics of chytrid fungi reveal insights into the obligate biotrophic and pathogenic lifestyle of Synchytrium endobioticum.</title>
        <authorList>
            <person name="van de Vossenberg B.T.L.H."/>
            <person name="Warris S."/>
            <person name="Nguyen H.D.T."/>
            <person name="van Gent-Pelzer M.P.E."/>
            <person name="Joly D.L."/>
            <person name="van de Geest H.C."/>
            <person name="Bonants P.J.M."/>
            <person name="Smith D.S."/>
            <person name="Levesque C.A."/>
            <person name="van der Lee T.A.J."/>
        </authorList>
    </citation>
    <scope>NUCLEOTIDE SEQUENCE [LARGE SCALE GENOMIC DNA]</scope>
    <source>
        <strain evidence="3 4">JEL517</strain>
    </source>
</reference>
<feature type="region of interest" description="Disordered" evidence="2">
    <location>
        <begin position="258"/>
        <end position="279"/>
    </location>
</feature>
<dbReference type="Gene3D" id="1.10.12.10">
    <property type="entry name" value="Lyase 2-enoyl-coa Hydratase, Chain A, domain 2"/>
    <property type="match status" value="1"/>
</dbReference>
<keyword evidence="4" id="KW-1185">Reference proteome</keyword>
<dbReference type="CDD" id="cd06558">
    <property type="entry name" value="crotonase-like"/>
    <property type="match status" value="1"/>
</dbReference>
<accession>A0A507CHW8</accession>
<gene>
    <name evidence="3" type="ORF">SmJEL517_g00664</name>
</gene>
<sequence length="279" mass="29949">MKAPPVTEDVSVRFERDGRVMVITIERPKQRNSLPAKVQWGMHRLFDYYEQNDDIWCAIITGGEAPGVPPAFCAGQDLKSVNSALGPTESAATSKLPPSGFGGVSFRNLTKPLIAACNGGAYGGGCEIVLNCDIVVASESAMFALPEVRSGVAALGNGLILLPRIVGRHRAMQMILMGAVIPAKEAMEWGIVNEVVPHKDVLKRALEIADSLQVGSPDAVRASKRAIINSSEIADWYLATDKTATEKEVIAFQGGKDAKEGPLSFAQKRKPNWSGYSKL</sequence>
<dbReference type="RefSeq" id="XP_031027637.1">
    <property type="nucleotide sequence ID" value="XM_031166593.1"/>
</dbReference>
<keyword evidence="1" id="KW-0456">Lyase</keyword>
<dbReference type="GO" id="GO:0006635">
    <property type="term" value="P:fatty acid beta-oxidation"/>
    <property type="evidence" value="ECO:0007669"/>
    <property type="project" value="TreeGrafter"/>
</dbReference>
<evidence type="ECO:0000256" key="1">
    <source>
        <dbReference type="ARBA" id="ARBA00023239"/>
    </source>
</evidence>
<dbReference type="OrthoDB" id="2018133at2759"/>
<dbReference type="Gene3D" id="3.90.226.10">
    <property type="entry name" value="2-enoyl-CoA Hydratase, Chain A, domain 1"/>
    <property type="match status" value="1"/>
</dbReference>
<dbReference type="Pfam" id="PF00378">
    <property type="entry name" value="ECH_1"/>
    <property type="match status" value="1"/>
</dbReference>
<comment type="caution">
    <text evidence="3">The sequence shown here is derived from an EMBL/GenBank/DDBJ whole genome shotgun (WGS) entry which is preliminary data.</text>
</comment>
<evidence type="ECO:0008006" key="5">
    <source>
        <dbReference type="Google" id="ProtNLM"/>
    </source>
</evidence>
<proteinExistence type="predicted"/>
<evidence type="ECO:0000313" key="3">
    <source>
        <dbReference type="EMBL" id="TPX37726.1"/>
    </source>
</evidence>
<dbReference type="InterPro" id="IPR029045">
    <property type="entry name" value="ClpP/crotonase-like_dom_sf"/>
</dbReference>
<name>A0A507CHW8_9FUNG</name>
<dbReference type="InterPro" id="IPR014748">
    <property type="entry name" value="Enoyl-CoA_hydra_C"/>
</dbReference>
<evidence type="ECO:0000313" key="4">
    <source>
        <dbReference type="Proteomes" id="UP000319731"/>
    </source>
</evidence>